<accession>A0A104S3I9</accession>
<dbReference type="AlphaFoldDB" id="A0A104S3I9"/>
<comment type="caution">
    <text evidence="2">The sequence shown here is derived from an EMBL/GenBank/DDBJ whole genome shotgun (WGS) entry which is preliminary data.</text>
</comment>
<evidence type="ECO:0000313" key="2">
    <source>
        <dbReference type="EMBL" id="KWA74610.1"/>
    </source>
</evidence>
<proteinExistence type="predicted"/>
<dbReference type="Proteomes" id="UP000060630">
    <property type="component" value="Unassembled WGS sequence"/>
</dbReference>
<feature type="compositionally biased region" description="Polar residues" evidence="1">
    <location>
        <begin position="36"/>
        <end position="48"/>
    </location>
</feature>
<reference evidence="2 3" key="1">
    <citation type="submission" date="2015-11" db="EMBL/GenBank/DDBJ databases">
        <title>Expanding the genomic diversity of Burkholderia species for the development of highly accurate diagnostics.</title>
        <authorList>
            <person name="Sahl J."/>
            <person name="Keim P."/>
            <person name="Wagner D."/>
        </authorList>
    </citation>
    <scope>NUCLEOTIDE SEQUENCE [LARGE SCALE GENOMIC DNA]</scope>
    <source>
        <strain evidence="2 3">MSMB2087WGS</strain>
    </source>
</reference>
<sequence>MRYSTVPLHPRPAPLKARRGGSERQIHNPTRKDGTMSANTPDPSSHTHNAGVPPAPPEAHQKAGVPVRQSLLRRIATYWLACDADADIRVMHRWRREDDDARAVRLETVISGHTKRVTLYRLTTGAWSPIYQ</sequence>
<organism evidence="2 3">
    <name type="scientific">Burkholderia ubonensis</name>
    <dbReference type="NCBI Taxonomy" id="101571"/>
    <lineage>
        <taxon>Bacteria</taxon>
        <taxon>Pseudomonadati</taxon>
        <taxon>Pseudomonadota</taxon>
        <taxon>Betaproteobacteria</taxon>
        <taxon>Burkholderiales</taxon>
        <taxon>Burkholderiaceae</taxon>
        <taxon>Burkholderia</taxon>
        <taxon>Burkholderia cepacia complex</taxon>
    </lineage>
</organism>
<gene>
    <name evidence="2" type="ORF">WL29_01770</name>
</gene>
<feature type="compositionally biased region" description="Basic and acidic residues" evidence="1">
    <location>
        <begin position="20"/>
        <end position="34"/>
    </location>
</feature>
<evidence type="ECO:0000256" key="1">
    <source>
        <dbReference type="SAM" id="MobiDB-lite"/>
    </source>
</evidence>
<feature type="region of interest" description="Disordered" evidence="1">
    <location>
        <begin position="1"/>
        <end position="65"/>
    </location>
</feature>
<evidence type="ECO:0000313" key="3">
    <source>
        <dbReference type="Proteomes" id="UP000060630"/>
    </source>
</evidence>
<protein>
    <submittedName>
        <fullName evidence="2">Uncharacterized protein</fullName>
    </submittedName>
</protein>
<dbReference type="EMBL" id="LPHD01000180">
    <property type="protein sequence ID" value="KWA74610.1"/>
    <property type="molecule type" value="Genomic_DNA"/>
</dbReference>
<name>A0A104S3I9_9BURK</name>